<dbReference type="InterPro" id="IPR003439">
    <property type="entry name" value="ABC_transporter-like_ATP-bd"/>
</dbReference>
<evidence type="ECO:0000313" key="5">
    <source>
        <dbReference type="EMBL" id="OON80967.1"/>
    </source>
</evidence>
<dbReference type="SMART" id="SM00382">
    <property type="entry name" value="AAA"/>
    <property type="match status" value="1"/>
</dbReference>
<dbReference type="InterPro" id="IPR003593">
    <property type="entry name" value="AAA+_ATPase"/>
</dbReference>
<accession>A0A1V4AC20</accession>
<proteinExistence type="predicted"/>
<evidence type="ECO:0000259" key="4">
    <source>
        <dbReference type="PROSITE" id="PS50893"/>
    </source>
</evidence>
<dbReference type="PANTHER" id="PTHR42939">
    <property type="entry name" value="ABC TRANSPORTER ATP-BINDING PROTEIN ALBC-RELATED"/>
    <property type="match status" value="1"/>
</dbReference>
<dbReference type="EMBL" id="MVFC01000006">
    <property type="protein sequence ID" value="OON80967.1"/>
    <property type="molecule type" value="Genomic_DNA"/>
</dbReference>
<dbReference type="AlphaFoldDB" id="A0A1V4AC20"/>
<organism evidence="5 6">
    <name type="scientific">Streptomyces tsukubensis</name>
    <dbReference type="NCBI Taxonomy" id="83656"/>
    <lineage>
        <taxon>Bacteria</taxon>
        <taxon>Bacillati</taxon>
        <taxon>Actinomycetota</taxon>
        <taxon>Actinomycetes</taxon>
        <taxon>Kitasatosporales</taxon>
        <taxon>Streptomycetaceae</taxon>
        <taxon>Streptomyces</taxon>
    </lineage>
</organism>
<feature type="domain" description="ABC transporter" evidence="4">
    <location>
        <begin position="1"/>
        <end position="223"/>
    </location>
</feature>
<dbReference type="PANTHER" id="PTHR42939:SF1">
    <property type="entry name" value="ABC TRANSPORTER ATP-BINDING PROTEIN ALBC-RELATED"/>
    <property type="match status" value="1"/>
</dbReference>
<gene>
    <name evidence="5" type="ORF">B1H18_10910</name>
</gene>
<dbReference type="InterPro" id="IPR051782">
    <property type="entry name" value="ABC_Transporter_VariousFunc"/>
</dbReference>
<evidence type="ECO:0000313" key="6">
    <source>
        <dbReference type="Proteomes" id="UP000190539"/>
    </source>
</evidence>
<protein>
    <submittedName>
        <fullName evidence="5">Phosphonate metabolism protein PhnK</fullName>
    </submittedName>
</protein>
<dbReference type="Gene3D" id="3.40.50.300">
    <property type="entry name" value="P-loop containing nucleotide triphosphate hydrolases"/>
    <property type="match status" value="1"/>
</dbReference>
<evidence type="ECO:0000256" key="1">
    <source>
        <dbReference type="ARBA" id="ARBA00022448"/>
    </source>
</evidence>
<sequence length="223" mass="24065">MRLRRAGRTYGERQALFPIDMAVRAGECVALMGSNGSGKSTLLRLASGREKPTTGSVLFEGHPMREEDPRTRARIAVVGDTVSCYPDLTARAHLLLVARAQGVGDAAAEWTDRVLAERGLTAHADSYPSSLSSGQMQSLLLGCAFVRPRDMLILDEPEQRLDPAARDRLAEQIKQEKRDGVAVLLATHHTDLAGSTADRVIVLEEGRVIAAGATEKVLKKVGL</sequence>
<keyword evidence="1" id="KW-0813">Transport</keyword>
<dbReference type="InterPro" id="IPR027417">
    <property type="entry name" value="P-loop_NTPase"/>
</dbReference>
<evidence type="ECO:0000256" key="3">
    <source>
        <dbReference type="ARBA" id="ARBA00022840"/>
    </source>
</evidence>
<evidence type="ECO:0000256" key="2">
    <source>
        <dbReference type="ARBA" id="ARBA00022741"/>
    </source>
</evidence>
<dbReference type="Pfam" id="PF00005">
    <property type="entry name" value="ABC_tran"/>
    <property type="match status" value="1"/>
</dbReference>
<dbReference type="GO" id="GO:0005524">
    <property type="term" value="F:ATP binding"/>
    <property type="evidence" value="ECO:0007669"/>
    <property type="project" value="UniProtKB-KW"/>
</dbReference>
<keyword evidence="6" id="KW-1185">Reference proteome</keyword>
<keyword evidence="3" id="KW-0067">ATP-binding</keyword>
<dbReference type="Proteomes" id="UP000190539">
    <property type="component" value="Unassembled WGS sequence"/>
</dbReference>
<keyword evidence="2" id="KW-0547">Nucleotide-binding</keyword>
<dbReference type="SUPFAM" id="SSF52540">
    <property type="entry name" value="P-loop containing nucleoside triphosphate hydrolases"/>
    <property type="match status" value="1"/>
</dbReference>
<name>A0A1V4AC20_9ACTN</name>
<dbReference type="CDD" id="cd03230">
    <property type="entry name" value="ABC_DR_subfamily_A"/>
    <property type="match status" value="1"/>
</dbReference>
<comment type="caution">
    <text evidence="5">The sequence shown here is derived from an EMBL/GenBank/DDBJ whole genome shotgun (WGS) entry which is preliminary data.</text>
</comment>
<dbReference type="PROSITE" id="PS50893">
    <property type="entry name" value="ABC_TRANSPORTER_2"/>
    <property type="match status" value="1"/>
</dbReference>
<reference evidence="5 6" key="1">
    <citation type="submission" date="2017-02" db="EMBL/GenBank/DDBJ databases">
        <title>Draft Genome Sequence of Streptomyces tsukubaensis F601, a Producer of the immunosuppressant tacrolimus FK506.</title>
        <authorList>
            <person name="Zong G."/>
            <person name="Zhong C."/>
            <person name="Fu J."/>
            <person name="Qin R."/>
            <person name="Cao G."/>
        </authorList>
    </citation>
    <scope>NUCLEOTIDE SEQUENCE [LARGE SCALE GENOMIC DNA]</scope>
    <source>
        <strain evidence="5 6">F601</strain>
    </source>
</reference>
<dbReference type="GO" id="GO:0016887">
    <property type="term" value="F:ATP hydrolysis activity"/>
    <property type="evidence" value="ECO:0007669"/>
    <property type="project" value="InterPro"/>
</dbReference>
<dbReference type="STRING" id="83656.B1H18_10910"/>